<proteinExistence type="predicted"/>
<accession>X1R7C0</accession>
<feature type="domain" description="Peptidase A2" evidence="2">
    <location>
        <begin position="34"/>
        <end position="128"/>
    </location>
</feature>
<dbReference type="InterPro" id="IPR021109">
    <property type="entry name" value="Peptidase_aspartic_dom_sf"/>
</dbReference>
<name>X1R7C0_9ZZZZ</name>
<evidence type="ECO:0000259" key="2">
    <source>
        <dbReference type="PROSITE" id="PS50175"/>
    </source>
</evidence>
<sequence>MPIKGFFPTGYHLLPAPYVQAYFFLPRQNAHGLMSFMIDTGADSTTLSLIDVERLNLSYRRFRRASLTGVQGIAGEQSFYREEALIMFREEDSTTYLFPIDVHIPKKADLSHARELQRRLPSILGRDIINQCNLTTNYQRGVVELIPPEGAKRPMPTRRLL</sequence>
<dbReference type="SUPFAM" id="SSF50630">
    <property type="entry name" value="Acid proteases"/>
    <property type="match status" value="1"/>
</dbReference>
<dbReference type="Gene3D" id="2.40.70.10">
    <property type="entry name" value="Acid Proteases"/>
    <property type="match status" value="1"/>
</dbReference>
<dbReference type="EMBL" id="BARW01014513">
    <property type="protein sequence ID" value="GAI76637.1"/>
    <property type="molecule type" value="Genomic_DNA"/>
</dbReference>
<dbReference type="InterPro" id="IPR001995">
    <property type="entry name" value="Peptidase_A2_cat"/>
</dbReference>
<dbReference type="GO" id="GO:0004190">
    <property type="term" value="F:aspartic-type endopeptidase activity"/>
    <property type="evidence" value="ECO:0007669"/>
    <property type="project" value="InterPro"/>
</dbReference>
<keyword evidence="1" id="KW-0378">Hydrolase</keyword>
<protein>
    <recommendedName>
        <fullName evidence="2">Peptidase A2 domain-containing protein</fullName>
    </recommendedName>
</protein>
<dbReference type="PROSITE" id="PS50175">
    <property type="entry name" value="ASP_PROT_RETROV"/>
    <property type="match status" value="1"/>
</dbReference>
<gene>
    <name evidence="3" type="ORF">S12H4_25703</name>
</gene>
<organism evidence="3">
    <name type="scientific">marine sediment metagenome</name>
    <dbReference type="NCBI Taxonomy" id="412755"/>
    <lineage>
        <taxon>unclassified sequences</taxon>
        <taxon>metagenomes</taxon>
        <taxon>ecological metagenomes</taxon>
    </lineage>
</organism>
<evidence type="ECO:0000313" key="3">
    <source>
        <dbReference type="EMBL" id="GAI76637.1"/>
    </source>
</evidence>
<dbReference type="GO" id="GO:0006508">
    <property type="term" value="P:proteolysis"/>
    <property type="evidence" value="ECO:0007669"/>
    <property type="project" value="InterPro"/>
</dbReference>
<reference evidence="3" key="1">
    <citation type="journal article" date="2014" name="Front. Microbiol.">
        <title>High frequency of phylogenetically diverse reductive dehalogenase-homologous genes in deep subseafloor sedimentary metagenomes.</title>
        <authorList>
            <person name="Kawai M."/>
            <person name="Futagami T."/>
            <person name="Toyoda A."/>
            <person name="Takaki Y."/>
            <person name="Nishi S."/>
            <person name="Hori S."/>
            <person name="Arai W."/>
            <person name="Tsubouchi T."/>
            <person name="Morono Y."/>
            <person name="Uchiyama I."/>
            <person name="Ito T."/>
            <person name="Fujiyama A."/>
            <person name="Inagaki F."/>
            <person name="Takami H."/>
        </authorList>
    </citation>
    <scope>NUCLEOTIDE SEQUENCE</scope>
    <source>
        <strain evidence="3">Expedition CK06-06</strain>
    </source>
</reference>
<dbReference type="AlphaFoldDB" id="X1R7C0"/>
<evidence type="ECO:0000256" key="1">
    <source>
        <dbReference type="ARBA" id="ARBA00022801"/>
    </source>
</evidence>
<comment type="caution">
    <text evidence="3">The sequence shown here is derived from an EMBL/GenBank/DDBJ whole genome shotgun (WGS) entry which is preliminary data.</text>
</comment>